<protein>
    <submittedName>
        <fullName evidence="3">Glycosyl transferase group 1</fullName>
    </submittedName>
</protein>
<organism evidence="3 4">
    <name type="scientific">Helicobacter felis (strain ATCC 49179 / CCUG 28539 / NCTC 12436 / CS1)</name>
    <dbReference type="NCBI Taxonomy" id="936155"/>
    <lineage>
        <taxon>Bacteria</taxon>
        <taxon>Pseudomonadati</taxon>
        <taxon>Campylobacterota</taxon>
        <taxon>Epsilonproteobacteria</taxon>
        <taxon>Campylobacterales</taxon>
        <taxon>Helicobacteraceae</taxon>
        <taxon>Helicobacter</taxon>
    </lineage>
</organism>
<dbReference type="Pfam" id="PF00534">
    <property type="entry name" value="Glycos_transf_1"/>
    <property type="match status" value="1"/>
</dbReference>
<evidence type="ECO:0000259" key="2">
    <source>
        <dbReference type="Pfam" id="PF00534"/>
    </source>
</evidence>
<dbReference type="GO" id="GO:0016757">
    <property type="term" value="F:glycosyltransferase activity"/>
    <property type="evidence" value="ECO:0007669"/>
    <property type="project" value="InterPro"/>
</dbReference>
<keyword evidence="4" id="KW-1185">Reference proteome</keyword>
<proteinExistence type="predicted"/>
<feature type="domain" description="Glycosyl transferase family 1" evidence="2">
    <location>
        <begin position="244"/>
        <end position="395"/>
    </location>
</feature>
<name>E7ABL2_HELFC</name>
<dbReference type="GO" id="GO:0009103">
    <property type="term" value="P:lipopolysaccharide biosynthetic process"/>
    <property type="evidence" value="ECO:0007669"/>
    <property type="project" value="TreeGrafter"/>
</dbReference>
<keyword evidence="1 3" id="KW-0808">Transferase</keyword>
<dbReference type="eggNOG" id="COG0438">
    <property type="taxonomic scope" value="Bacteria"/>
</dbReference>
<evidence type="ECO:0000313" key="3">
    <source>
        <dbReference type="EMBL" id="CBY83717.1"/>
    </source>
</evidence>
<dbReference type="PANTHER" id="PTHR46401:SF2">
    <property type="entry name" value="GLYCOSYLTRANSFERASE WBBK-RELATED"/>
    <property type="match status" value="1"/>
</dbReference>
<dbReference type="Proteomes" id="UP000007934">
    <property type="component" value="Chromosome"/>
</dbReference>
<accession>E7ABL2</accession>
<dbReference type="HOGENOM" id="CLU_058235_0_0_7"/>
<dbReference type="Gene3D" id="3.40.50.2000">
    <property type="entry name" value="Glycogen Phosphorylase B"/>
    <property type="match status" value="2"/>
</dbReference>
<evidence type="ECO:0000256" key="1">
    <source>
        <dbReference type="ARBA" id="ARBA00022679"/>
    </source>
</evidence>
<dbReference type="KEGG" id="hfe:HFELIS_16330"/>
<dbReference type="STRING" id="936155.HFELIS_16330"/>
<gene>
    <name evidence="3" type="ordered locus">Hfelis_16330</name>
</gene>
<dbReference type="InterPro" id="IPR001296">
    <property type="entry name" value="Glyco_trans_1"/>
</dbReference>
<dbReference type="EMBL" id="FQ670179">
    <property type="protein sequence ID" value="CBY83717.1"/>
    <property type="molecule type" value="Genomic_DNA"/>
</dbReference>
<dbReference type="CDD" id="cd03801">
    <property type="entry name" value="GT4_PimA-like"/>
    <property type="match status" value="1"/>
</dbReference>
<reference evidence="3 4" key="1">
    <citation type="journal article" date="2011" name="Genome Biol. Evol.">
        <title>Comparative whole genome sequence analysis of the carcinogenic bacterial model pathogen Helicobacter felis.</title>
        <authorList>
            <person name="Arnold I.C."/>
            <person name="Zigova Z."/>
            <person name="Holden M."/>
            <person name="Lawley T.D."/>
            <person name="Rad R."/>
            <person name="Dougan G."/>
            <person name="Falkow S."/>
            <person name="Bentley S.D."/>
            <person name="Muller A."/>
        </authorList>
    </citation>
    <scope>NUCLEOTIDE SEQUENCE [LARGE SCALE GENOMIC DNA]</scope>
    <source>
        <strain evidence="4">ATCC 49179 / CCUG 28539 / NCTC 12436 / CS1</strain>
    </source>
</reference>
<dbReference type="AlphaFoldDB" id="E7ABL2"/>
<sequence length="423" mass="48389">MRILFCTSQYYPLQSGRAIVAHNLSLALARAGHTVLVCTANVFDLQTLQWEGQKHAITSGNTAREVVEIAPNLFVIGFHIYVEGYLIKGEIAAYKDFVAHFECDLLLCSGVNEGIYGICWTCDLLYDLLPTLEVKKALKIHESPNIRQGHSWKSRIKEVLKIILSKFFNEDKKYFRWIEGMLRNHLKDFDCVFFLDEKTHNYHTLAPFCSRISILPHGVFEIYPPKTLHTPLKKTNDNDLETLMQGSYLLSVSNYHPAKNHDKILQAYYLSQVQIPLVFVGFCNYVHALGMLKTLKQDLDDKYGFKPVLFLHSLERSQILALFTHATLFLHAAPHPCYPMAILESMQYGLPFVCMDVGCVKQLYADLVVQTPQEMAHKVDSLLSDPDHYYQVAKNLHITIQNYTYDKIIPKFLETLNANGHSA</sequence>
<dbReference type="GeneID" id="36134463"/>
<evidence type="ECO:0000313" key="4">
    <source>
        <dbReference type="Proteomes" id="UP000007934"/>
    </source>
</evidence>
<dbReference type="SUPFAM" id="SSF53756">
    <property type="entry name" value="UDP-Glycosyltransferase/glycogen phosphorylase"/>
    <property type="match status" value="1"/>
</dbReference>
<dbReference type="PANTHER" id="PTHR46401">
    <property type="entry name" value="GLYCOSYLTRANSFERASE WBBK-RELATED"/>
    <property type="match status" value="1"/>
</dbReference>
<dbReference type="OrthoDB" id="5329420at2"/>
<dbReference type="RefSeq" id="WP_013470122.1">
    <property type="nucleotide sequence ID" value="NC_014810.2"/>
</dbReference>